<dbReference type="PROSITE" id="PS50887">
    <property type="entry name" value="GGDEF"/>
    <property type="match status" value="1"/>
</dbReference>
<evidence type="ECO:0000313" key="3">
    <source>
        <dbReference type="Proteomes" id="UP000476055"/>
    </source>
</evidence>
<dbReference type="InterPro" id="IPR029787">
    <property type="entry name" value="Nucleotide_cyclase"/>
</dbReference>
<dbReference type="SMART" id="SM00267">
    <property type="entry name" value="GGDEF"/>
    <property type="match status" value="1"/>
</dbReference>
<dbReference type="EMBL" id="VUMU01000003">
    <property type="protein sequence ID" value="MST57435.1"/>
    <property type="molecule type" value="Genomic_DNA"/>
</dbReference>
<dbReference type="Gene3D" id="3.30.70.270">
    <property type="match status" value="1"/>
</dbReference>
<evidence type="ECO:0000259" key="1">
    <source>
        <dbReference type="PROSITE" id="PS50887"/>
    </source>
</evidence>
<keyword evidence="3" id="KW-1185">Reference proteome</keyword>
<protein>
    <submittedName>
        <fullName evidence="2">GGDEF domain-containing protein</fullName>
    </submittedName>
</protein>
<proteinExistence type="predicted"/>
<dbReference type="Pfam" id="PF00990">
    <property type="entry name" value="GGDEF"/>
    <property type="match status" value="1"/>
</dbReference>
<dbReference type="SUPFAM" id="SSF55073">
    <property type="entry name" value="Nucleotide cyclase"/>
    <property type="match status" value="1"/>
</dbReference>
<feature type="domain" description="GGDEF" evidence="1">
    <location>
        <begin position="280"/>
        <end position="410"/>
    </location>
</feature>
<dbReference type="InterPro" id="IPR043128">
    <property type="entry name" value="Rev_trsase/Diguanyl_cyclase"/>
</dbReference>
<dbReference type="AlphaFoldDB" id="A0A6L5YGV5"/>
<evidence type="ECO:0000313" key="2">
    <source>
        <dbReference type="EMBL" id="MST57435.1"/>
    </source>
</evidence>
<dbReference type="PANTHER" id="PTHR45138">
    <property type="entry name" value="REGULATORY COMPONENTS OF SENSORY TRANSDUCTION SYSTEM"/>
    <property type="match status" value="1"/>
</dbReference>
<dbReference type="InterPro" id="IPR050469">
    <property type="entry name" value="Diguanylate_Cyclase"/>
</dbReference>
<dbReference type="NCBIfam" id="TIGR00254">
    <property type="entry name" value="GGDEF"/>
    <property type="match status" value="1"/>
</dbReference>
<organism evidence="2 3">
    <name type="scientific">Waltera intestinalis</name>
    <dbReference type="NCBI Taxonomy" id="2606635"/>
    <lineage>
        <taxon>Bacteria</taxon>
        <taxon>Bacillati</taxon>
        <taxon>Bacillota</taxon>
        <taxon>Clostridia</taxon>
        <taxon>Lachnospirales</taxon>
        <taxon>Lachnospiraceae</taxon>
        <taxon>Waltera</taxon>
    </lineage>
</organism>
<dbReference type="InterPro" id="IPR000160">
    <property type="entry name" value="GGDEF_dom"/>
</dbReference>
<comment type="caution">
    <text evidence="2">The sequence shown here is derived from an EMBL/GenBank/DDBJ whole genome shotgun (WGS) entry which is preliminary data.</text>
</comment>
<name>A0A6L5YGV5_9FIRM</name>
<gene>
    <name evidence="2" type="ORF">FYJ59_04125</name>
</gene>
<reference evidence="2 3" key="1">
    <citation type="submission" date="2019-08" db="EMBL/GenBank/DDBJ databases">
        <title>In-depth cultivation of the pig gut microbiome towards novel bacterial diversity and tailored functional studies.</title>
        <authorList>
            <person name="Wylensek D."/>
            <person name="Hitch T.C.A."/>
            <person name="Clavel T."/>
        </authorList>
    </citation>
    <scope>NUCLEOTIDE SEQUENCE [LARGE SCALE GENOMIC DNA]</scope>
    <source>
        <strain evidence="2 3">WCA3-601-WT-6H</strain>
    </source>
</reference>
<dbReference type="RefSeq" id="WP_154495422.1">
    <property type="nucleotide sequence ID" value="NZ_VUMU01000003.1"/>
</dbReference>
<dbReference type="CDD" id="cd01949">
    <property type="entry name" value="GGDEF"/>
    <property type="match status" value="1"/>
</dbReference>
<dbReference type="PANTHER" id="PTHR45138:SF9">
    <property type="entry name" value="DIGUANYLATE CYCLASE DGCM-RELATED"/>
    <property type="match status" value="1"/>
</dbReference>
<dbReference type="Proteomes" id="UP000476055">
    <property type="component" value="Unassembled WGS sequence"/>
</dbReference>
<sequence>MKINIVEREGYSNRIMNWKIYVRKDLTVAKASEYYYEFIEENSFRPVSELVLPEDGELLKEAVAAELLTPLELMTVLSNLKDSTRNVYLRMEQSEQTEDGVPLYQITLSDLHDLENRTVQLEQSILKYRHFMTLEDVYYFEYLIDSDHITVYKYVNERSMNQFEGSLKDLIRMVENAHTDSNIAEMEEHLRAFCAHLRNGEDSFEMKFNGQDEDERMWTVRASRIPKNRNMLAGIIDSDKNRQQEAYYLTPAARDAGTGLLNKRAWTEYTIEQLNRKDGRVRWLVIIDIDEFKYINDTYGHIFGDQVIRRVAEIMQELVGQRGVIGRFGGDEYVILLEKVETREQLKTLLKTIAKELRLAFDPKIHVTASIGVSEYPVDGTEYEYLMRKADKALYLAKEKGKNRHIIYEERLHGKLETDDMQNMAMAYAVSKEKKREAITEMITELCVSGVNAIVKSEERLQQIRSLFDLDGITVFSDRGNRLVCRNGNYMAEAPDGRPGFEDEGYLSLFGDDDIFVESNMIKLRSQNPAAYAVAQEQEIGAALQCLSRKEGIPYTMVNFEVLNRNRKWSDEDVTLLTLLGHCIGDLLNYSE</sequence>
<accession>A0A6L5YGV5</accession>
<dbReference type="GO" id="GO:0052621">
    <property type="term" value="F:diguanylate cyclase activity"/>
    <property type="evidence" value="ECO:0007669"/>
    <property type="project" value="TreeGrafter"/>
</dbReference>